<comment type="caution">
    <text evidence="13">The sequence shown here is derived from an EMBL/GenBank/DDBJ whole genome shotgun (WGS) entry which is preliminary data.</text>
</comment>
<dbReference type="InterPro" id="IPR037227">
    <property type="entry name" value="EndoU-like"/>
</dbReference>
<comment type="similarity">
    <text evidence="2 11">Belongs to the ENDOU family.</text>
</comment>
<protein>
    <recommendedName>
        <fullName evidence="11">Uridylate-specific endoribonuclease</fullName>
        <ecNumber evidence="11">4.6.1.-</ecNumber>
    </recommendedName>
</protein>
<gene>
    <name evidence="13" type="ORF">KP79_PYT08359</name>
</gene>
<proteinExistence type="inferred from homology"/>
<dbReference type="GO" id="GO:0016787">
    <property type="term" value="F:hydrolase activity"/>
    <property type="evidence" value="ECO:0007669"/>
    <property type="project" value="UniProtKB-KW"/>
</dbReference>
<keyword evidence="8 11" id="KW-0694">RNA-binding</keyword>
<dbReference type="EMBL" id="NEDP02003955">
    <property type="protein sequence ID" value="OWF47271.1"/>
    <property type="molecule type" value="Genomic_DNA"/>
</dbReference>
<dbReference type="GO" id="GO:0004521">
    <property type="term" value="F:RNA endonuclease activity"/>
    <property type="evidence" value="ECO:0007669"/>
    <property type="project" value="UniProtKB-UniRule"/>
</dbReference>
<dbReference type="Pfam" id="PF09412">
    <property type="entry name" value="XendoU"/>
    <property type="match status" value="1"/>
</dbReference>
<keyword evidence="9 11" id="KW-0464">Manganese</keyword>
<feature type="domain" description="EndoU" evidence="12">
    <location>
        <begin position="23"/>
        <end position="316"/>
    </location>
</feature>
<dbReference type="AlphaFoldDB" id="A0A210QF68"/>
<organism evidence="13 14">
    <name type="scientific">Mizuhopecten yessoensis</name>
    <name type="common">Japanese scallop</name>
    <name type="synonym">Patinopecten yessoensis</name>
    <dbReference type="NCBI Taxonomy" id="6573"/>
    <lineage>
        <taxon>Eukaryota</taxon>
        <taxon>Metazoa</taxon>
        <taxon>Spiralia</taxon>
        <taxon>Lophotrochozoa</taxon>
        <taxon>Mollusca</taxon>
        <taxon>Bivalvia</taxon>
        <taxon>Autobranchia</taxon>
        <taxon>Pteriomorphia</taxon>
        <taxon>Pectinida</taxon>
        <taxon>Pectinoidea</taxon>
        <taxon>Pectinidae</taxon>
        <taxon>Mizuhopecten</taxon>
    </lineage>
</organism>
<name>A0A210QF68_MIZYE</name>
<evidence type="ECO:0000256" key="2">
    <source>
        <dbReference type="ARBA" id="ARBA00010168"/>
    </source>
</evidence>
<evidence type="ECO:0000256" key="5">
    <source>
        <dbReference type="ARBA" id="ARBA00022723"/>
    </source>
</evidence>
<dbReference type="PANTHER" id="PTHR12439:SF11">
    <property type="entry name" value="URIDYLATE-SPECIFIC ENDORIBONUCLEASE"/>
    <property type="match status" value="1"/>
</dbReference>
<dbReference type="Proteomes" id="UP000242188">
    <property type="component" value="Unassembled WGS sequence"/>
</dbReference>
<evidence type="ECO:0000256" key="1">
    <source>
        <dbReference type="ARBA" id="ARBA00001936"/>
    </source>
</evidence>
<keyword evidence="4 11" id="KW-0540">Nuclease</keyword>
<evidence type="ECO:0000256" key="6">
    <source>
        <dbReference type="ARBA" id="ARBA00022759"/>
    </source>
</evidence>
<sequence length="316" mass="36568">MAHYQQRKGGKGHGDNLEEPLVSVEALEQIMNELWASDDNKCYHGQDFEVCLQGRASTRTERDASRHSLFNFFDKDKIFSMETYSAFKDLLNNYTLECGEAEKVTPEEVKENRQFIEAVMKTDVMQKARAWLISKDVLPDHYFTPDSVLEEKGIALDFNFMKMLYKLWFSLYRRTRGDRDLDSSSFEHVFVGEAKQGKIVGLHNWLQFYLEEQAGRIDYHGYFGFKTDCSDESFRLLTLQFEMVGDEDEDEDVGGIKKMSSIFLGTSPEFELAAYTILYLTKMFGKHEIKIGEYEVMTECFPFGNFGIGTAYIGCR</sequence>
<evidence type="ECO:0000256" key="7">
    <source>
        <dbReference type="ARBA" id="ARBA00022801"/>
    </source>
</evidence>
<dbReference type="InterPro" id="IPR018998">
    <property type="entry name" value="EndoU_C"/>
</dbReference>
<dbReference type="GO" id="GO:0016829">
    <property type="term" value="F:lyase activity"/>
    <property type="evidence" value="ECO:0007669"/>
    <property type="project" value="UniProtKB-KW"/>
</dbReference>
<keyword evidence="5 11" id="KW-0479">Metal-binding</keyword>
<dbReference type="GO" id="GO:0046872">
    <property type="term" value="F:metal ion binding"/>
    <property type="evidence" value="ECO:0007669"/>
    <property type="project" value="UniProtKB-UniRule"/>
</dbReference>
<evidence type="ECO:0000256" key="8">
    <source>
        <dbReference type="ARBA" id="ARBA00022884"/>
    </source>
</evidence>
<evidence type="ECO:0000313" key="13">
    <source>
        <dbReference type="EMBL" id="OWF47271.1"/>
    </source>
</evidence>
<comment type="catalytic activity">
    <reaction evidence="11">
        <text>ribonucleotidyl-uridine-RNA = a 5'-end dephospho-uridine-RNA + a 3'-end 2',3'-cyclophospho-ribonucleotide-RNA</text>
        <dbReference type="Rhea" id="RHEA:67792"/>
        <dbReference type="Rhea" id="RHEA-COMP:10464"/>
        <dbReference type="Rhea" id="RHEA-COMP:17354"/>
        <dbReference type="Rhea" id="RHEA-COMP:17356"/>
        <dbReference type="ChEBI" id="CHEBI:83064"/>
        <dbReference type="ChEBI" id="CHEBI:173117"/>
        <dbReference type="ChEBI" id="CHEBI:173224"/>
    </reaction>
</comment>
<dbReference type="SUPFAM" id="SSF142877">
    <property type="entry name" value="EndoU-like"/>
    <property type="match status" value="1"/>
</dbReference>
<evidence type="ECO:0000256" key="3">
    <source>
        <dbReference type="ARBA" id="ARBA00011245"/>
    </source>
</evidence>
<reference evidence="13 14" key="1">
    <citation type="journal article" date="2017" name="Nat. Ecol. Evol.">
        <title>Scallop genome provides insights into evolution of bilaterian karyotype and development.</title>
        <authorList>
            <person name="Wang S."/>
            <person name="Zhang J."/>
            <person name="Jiao W."/>
            <person name="Li J."/>
            <person name="Xun X."/>
            <person name="Sun Y."/>
            <person name="Guo X."/>
            <person name="Huan P."/>
            <person name="Dong B."/>
            <person name="Zhang L."/>
            <person name="Hu X."/>
            <person name="Sun X."/>
            <person name="Wang J."/>
            <person name="Zhao C."/>
            <person name="Wang Y."/>
            <person name="Wang D."/>
            <person name="Huang X."/>
            <person name="Wang R."/>
            <person name="Lv J."/>
            <person name="Li Y."/>
            <person name="Zhang Z."/>
            <person name="Liu B."/>
            <person name="Lu W."/>
            <person name="Hui Y."/>
            <person name="Liang J."/>
            <person name="Zhou Z."/>
            <person name="Hou R."/>
            <person name="Li X."/>
            <person name="Liu Y."/>
            <person name="Li H."/>
            <person name="Ning X."/>
            <person name="Lin Y."/>
            <person name="Zhao L."/>
            <person name="Xing Q."/>
            <person name="Dou J."/>
            <person name="Li Y."/>
            <person name="Mao J."/>
            <person name="Guo H."/>
            <person name="Dou H."/>
            <person name="Li T."/>
            <person name="Mu C."/>
            <person name="Jiang W."/>
            <person name="Fu Q."/>
            <person name="Fu X."/>
            <person name="Miao Y."/>
            <person name="Liu J."/>
            <person name="Yu Q."/>
            <person name="Li R."/>
            <person name="Liao H."/>
            <person name="Li X."/>
            <person name="Kong Y."/>
            <person name="Jiang Z."/>
            <person name="Chourrout D."/>
            <person name="Li R."/>
            <person name="Bao Z."/>
        </authorList>
    </citation>
    <scope>NUCLEOTIDE SEQUENCE [LARGE SCALE GENOMIC DNA]</scope>
    <source>
        <strain evidence="13 14">PY_sf001</strain>
    </source>
</reference>
<dbReference type="InterPro" id="IPR039787">
    <property type="entry name" value="ENDOU"/>
</dbReference>
<evidence type="ECO:0000256" key="11">
    <source>
        <dbReference type="RuleBase" id="RU367085"/>
    </source>
</evidence>
<comment type="subunit">
    <text evidence="3 11">Monomer.</text>
</comment>
<keyword evidence="7 11" id="KW-0378">Hydrolase</keyword>
<evidence type="ECO:0000313" key="14">
    <source>
        <dbReference type="Proteomes" id="UP000242188"/>
    </source>
</evidence>
<dbReference type="CDD" id="cd21159">
    <property type="entry name" value="XendoU"/>
    <property type="match status" value="1"/>
</dbReference>
<keyword evidence="10" id="KW-0456">Lyase</keyword>
<dbReference type="GO" id="GO:0003723">
    <property type="term" value="F:RNA binding"/>
    <property type="evidence" value="ECO:0007669"/>
    <property type="project" value="UniProtKB-UniRule"/>
</dbReference>
<comment type="cofactor">
    <cofactor evidence="1 11">
        <name>Mn(2+)</name>
        <dbReference type="ChEBI" id="CHEBI:29035"/>
    </cofactor>
</comment>
<dbReference type="PROSITE" id="PS51959">
    <property type="entry name" value="ENDOU"/>
    <property type="match status" value="1"/>
</dbReference>
<evidence type="ECO:0000256" key="10">
    <source>
        <dbReference type="ARBA" id="ARBA00023239"/>
    </source>
</evidence>
<keyword evidence="14" id="KW-1185">Reference proteome</keyword>
<evidence type="ECO:0000256" key="4">
    <source>
        <dbReference type="ARBA" id="ARBA00022722"/>
    </source>
</evidence>
<dbReference type="EC" id="4.6.1.-" evidence="11"/>
<evidence type="ECO:0000256" key="9">
    <source>
        <dbReference type="ARBA" id="ARBA00023211"/>
    </source>
</evidence>
<dbReference type="OrthoDB" id="430326at2759"/>
<dbReference type="PANTHER" id="PTHR12439">
    <property type="entry name" value="PLACENTAL PROTEIN 11-RELATED"/>
    <property type="match status" value="1"/>
</dbReference>
<keyword evidence="6 11" id="KW-0255">Endonuclease</keyword>
<accession>A0A210QF68</accession>
<evidence type="ECO:0000259" key="12">
    <source>
        <dbReference type="PROSITE" id="PS51959"/>
    </source>
</evidence>